<gene>
    <name evidence="1" type="ORF">ACFSW5_12730</name>
</gene>
<accession>A0ABW5QZD7</accession>
<evidence type="ECO:0008006" key="3">
    <source>
        <dbReference type="Google" id="ProtNLM"/>
    </source>
</evidence>
<evidence type="ECO:0000313" key="2">
    <source>
        <dbReference type="Proteomes" id="UP001597493"/>
    </source>
</evidence>
<proteinExistence type="predicted"/>
<comment type="caution">
    <text evidence="1">The sequence shown here is derived from an EMBL/GenBank/DDBJ whole genome shotgun (WGS) entry which is preliminary data.</text>
</comment>
<evidence type="ECO:0000313" key="1">
    <source>
        <dbReference type="EMBL" id="MFD2661118.1"/>
    </source>
</evidence>
<reference evidence="2" key="1">
    <citation type="journal article" date="2019" name="Int. J. Syst. Evol. Microbiol.">
        <title>The Global Catalogue of Microorganisms (GCM) 10K type strain sequencing project: providing services to taxonomists for standard genome sequencing and annotation.</title>
        <authorList>
            <consortium name="The Broad Institute Genomics Platform"/>
            <consortium name="The Broad Institute Genome Sequencing Center for Infectious Disease"/>
            <person name="Wu L."/>
            <person name="Ma J."/>
        </authorList>
    </citation>
    <scope>NUCLEOTIDE SEQUENCE [LARGE SCALE GENOMIC DNA]</scope>
    <source>
        <strain evidence="2">TISTR 1827</strain>
    </source>
</reference>
<name>A0ABW5QZD7_9BACL</name>
<dbReference type="RefSeq" id="WP_379273488.1">
    <property type="nucleotide sequence ID" value="NZ_JBHUGT010000024.1"/>
</dbReference>
<dbReference type="EMBL" id="JBHUMY010000012">
    <property type="protein sequence ID" value="MFD2661118.1"/>
    <property type="molecule type" value="Genomic_DNA"/>
</dbReference>
<organism evidence="1 2">
    <name type="scientific">Paenibacillus thailandensis</name>
    <dbReference type="NCBI Taxonomy" id="393250"/>
    <lineage>
        <taxon>Bacteria</taxon>
        <taxon>Bacillati</taxon>
        <taxon>Bacillota</taxon>
        <taxon>Bacilli</taxon>
        <taxon>Bacillales</taxon>
        <taxon>Paenibacillaceae</taxon>
        <taxon>Paenibacillus</taxon>
    </lineage>
</organism>
<dbReference type="Proteomes" id="UP001597493">
    <property type="component" value="Unassembled WGS sequence"/>
</dbReference>
<sequence length="150" mass="17217">MSVEVVLIPLAIALTKEIAEGISKRLESKEQSYMLIPTRMKDEALLKQALEEWSCTLRTAESADHLLFENSNEATFLVHDDGRYVLVVPESADRNAFEEWVDKVESAYNHYLQQRVYNDLLEKAKNQGLLLEKEEILEDNSIQVTYVLKG</sequence>
<protein>
    <recommendedName>
        <fullName evidence="3">DUF1257 domain-containing protein</fullName>
    </recommendedName>
</protein>
<keyword evidence="2" id="KW-1185">Reference proteome</keyword>